<comment type="caution">
    <text evidence="5">The sequence shown here is derived from an EMBL/GenBank/DDBJ whole genome shotgun (WGS) entry which is preliminary data.</text>
</comment>
<evidence type="ECO:0000313" key="6">
    <source>
        <dbReference type="Proteomes" id="UP001250656"/>
    </source>
</evidence>
<organism evidence="5 6">
    <name type="scientific">Pricia mediterranea</name>
    <dbReference type="NCBI Taxonomy" id="3076079"/>
    <lineage>
        <taxon>Bacteria</taxon>
        <taxon>Pseudomonadati</taxon>
        <taxon>Bacteroidota</taxon>
        <taxon>Flavobacteriia</taxon>
        <taxon>Flavobacteriales</taxon>
        <taxon>Flavobacteriaceae</taxon>
        <taxon>Pricia</taxon>
    </lineage>
</organism>
<evidence type="ECO:0000259" key="4">
    <source>
        <dbReference type="Pfam" id="PF00561"/>
    </source>
</evidence>
<evidence type="ECO:0000256" key="2">
    <source>
        <dbReference type="ARBA" id="ARBA00022487"/>
    </source>
</evidence>
<dbReference type="GO" id="GO:0016787">
    <property type="term" value="F:hydrolase activity"/>
    <property type="evidence" value="ECO:0007669"/>
    <property type="project" value="UniProtKB-KW"/>
</dbReference>
<dbReference type="PIRSF" id="PIRSF005211">
    <property type="entry name" value="Ab_hydro_YheT"/>
    <property type="match status" value="1"/>
</dbReference>
<gene>
    <name evidence="5" type="ORF">RQM65_10320</name>
</gene>
<evidence type="ECO:0000256" key="1">
    <source>
        <dbReference type="ARBA" id="ARBA00010884"/>
    </source>
</evidence>
<protein>
    <submittedName>
        <fullName evidence="5">Alpha/beta fold hydrolase</fullName>
    </submittedName>
</protein>
<sequence length="351" mass="39808">MPLLPTDYNPPFWSRSGHLSTIYSGLFRRVVGLHQERERLELPDGDFLDLDWSFADRAASREMRSGEIPSEEMPSRRIATEKEASQGKTSHMVAILLHGLEGNAQRPYIVGSAKIFTEAGIDVCAVNFRGCSGETNRLFRSYHSGATEDLDAVVRHILSEKKYSDIYIKGISLGANMALKYVGEDREISKRIKAVIAVSTPCNLHSSLKELLKPKNFAYALRFRNHLVGKLLLKLPLFPDKITAEDIKSIKNLRDFDEIYTAPAHGFKNALDYYEQCSCRQFLPKVRVPSLIINAGNDSFLGPECYPVKEAEKYKMIHLETPKFGGHVGFVDSRNRYYSEKRAIKFLRELV</sequence>
<evidence type="ECO:0000256" key="3">
    <source>
        <dbReference type="ARBA" id="ARBA00022801"/>
    </source>
</evidence>
<keyword evidence="3 5" id="KW-0378">Hydrolase</keyword>
<dbReference type="InterPro" id="IPR029058">
    <property type="entry name" value="AB_hydrolase_fold"/>
</dbReference>
<dbReference type="InterPro" id="IPR000952">
    <property type="entry name" value="AB_hydrolase_4_CS"/>
</dbReference>
<accession>A0ABU3L759</accession>
<dbReference type="InterPro" id="IPR012020">
    <property type="entry name" value="ABHD4"/>
</dbReference>
<dbReference type="PROSITE" id="PS01133">
    <property type="entry name" value="UPF0017"/>
    <property type="match status" value="1"/>
</dbReference>
<dbReference type="InterPro" id="IPR050960">
    <property type="entry name" value="AB_hydrolase_4_sf"/>
</dbReference>
<keyword evidence="2" id="KW-0719">Serine esterase</keyword>
<name>A0ABU3L759_9FLAO</name>
<dbReference type="SUPFAM" id="SSF53474">
    <property type="entry name" value="alpha/beta-Hydrolases"/>
    <property type="match status" value="1"/>
</dbReference>
<dbReference type="PANTHER" id="PTHR10794:SF94">
    <property type="entry name" value="ESTERASE YHET-RELATED"/>
    <property type="match status" value="1"/>
</dbReference>
<feature type="domain" description="AB hydrolase-1" evidence="4">
    <location>
        <begin position="95"/>
        <end position="303"/>
    </location>
</feature>
<dbReference type="RefSeq" id="WP_314014748.1">
    <property type="nucleotide sequence ID" value="NZ_JAVTTP010000001.1"/>
</dbReference>
<comment type="similarity">
    <text evidence="1">Belongs to the AB hydrolase superfamily. AB hydrolase 4 family.</text>
</comment>
<dbReference type="Pfam" id="PF00561">
    <property type="entry name" value="Abhydrolase_1"/>
    <property type="match status" value="1"/>
</dbReference>
<dbReference type="InterPro" id="IPR000073">
    <property type="entry name" value="AB_hydrolase_1"/>
</dbReference>
<dbReference type="PANTHER" id="PTHR10794">
    <property type="entry name" value="ABHYDROLASE DOMAIN-CONTAINING PROTEIN"/>
    <property type="match status" value="1"/>
</dbReference>
<dbReference type="Gene3D" id="3.40.50.1820">
    <property type="entry name" value="alpha/beta hydrolase"/>
    <property type="match status" value="1"/>
</dbReference>
<dbReference type="Proteomes" id="UP001250656">
    <property type="component" value="Unassembled WGS sequence"/>
</dbReference>
<dbReference type="EMBL" id="JAVTTP010000001">
    <property type="protein sequence ID" value="MDT7829058.1"/>
    <property type="molecule type" value="Genomic_DNA"/>
</dbReference>
<evidence type="ECO:0000313" key="5">
    <source>
        <dbReference type="EMBL" id="MDT7829058.1"/>
    </source>
</evidence>
<keyword evidence="6" id="KW-1185">Reference proteome</keyword>
<proteinExistence type="inferred from homology"/>
<reference evidence="5 6" key="1">
    <citation type="submission" date="2023-09" db="EMBL/GenBank/DDBJ databases">
        <title>Novel taxa isolated from Blanes Bay.</title>
        <authorList>
            <person name="Rey-Velasco X."/>
            <person name="Lucena T."/>
        </authorList>
    </citation>
    <scope>NUCLEOTIDE SEQUENCE [LARGE SCALE GENOMIC DNA]</scope>
    <source>
        <strain evidence="5 6">S334</strain>
    </source>
</reference>